<evidence type="ECO:0000313" key="1">
    <source>
        <dbReference type="EMBL" id="ADN64217.1"/>
    </source>
</evidence>
<dbReference type="RefSeq" id="WP_013355073.1">
    <property type="nucleotide sequence ID" value="NC_014553.1"/>
</dbReference>
<dbReference type="EMBL" id="GU108604">
    <property type="protein sequence ID" value="ADN64217.1"/>
    <property type="molecule type" value="Genomic_DNA"/>
</dbReference>
<dbReference type="AlphaFoldDB" id="E2DQD0"/>
<protein>
    <submittedName>
        <fullName evidence="1">Uncharacterized protein</fullName>
    </submittedName>
</protein>
<keyword evidence="1" id="KW-0614">Plasmid</keyword>
<name>E2DQD0_LIMR1</name>
<geneLocation type="plasmid" evidence="1">
    <name>pGT231</name>
</geneLocation>
<sequence>MSDKNRIDIDKKRAELIIKTILLHNKNLIVEEPNLAKMIVEYLQCDGGPLSIVVKDEIPDTEETFEKYRKIGLQYKKAQYDDDMAHYDSELEEARHEPPFMFF</sequence>
<reference evidence="1" key="1">
    <citation type="submission" date="2009-10" db="EMBL/GenBank/DDBJ databases">
        <title>pGT231, a novel plasmid harbored by Lactobacillus reuteri strain 100-23.</title>
        <authorList>
            <person name="Heng N.C.K."/>
            <person name="Walter J."/>
            <person name="Tannock G.W."/>
        </authorList>
    </citation>
    <scope>NUCLEOTIDE SEQUENCE</scope>
    <source>
        <strain evidence="1">100-23</strain>
        <plasmid evidence="1">pGT231</plasmid>
    </source>
</reference>
<accession>E2DQD0</accession>
<gene>
    <name evidence="1" type="ORF">LrpGT231_04</name>
</gene>
<proteinExistence type="predicted"/>
<organism evidence="1">
    <name type="scientific">Limosilactobacillus reuteri subsp. rodentium (strain DSM 17509 / CIP 109821 / 100-23)</name>
    <name type="common">Lactobacillus reuteri</name>
    <dbReference type="NCBI Taxonomy" id="349123"/>
    <lineage>
        <taxon>Bacteria</taxon>
        <taxon>Bacillati</taxon>
        <taxon>Bacillota</taxon>
        <taxon>Bacilli</taxon>
        <taxon>Lactobacillales</taxon>
        <taxon>Lactobacillaceae</taxon>
        <taxon>Limosilactobacillus</taxon>
    </lineage>
</organism>